<dbReference type="AlphaFoldDB" id="A0A941DAH3"/>
<comment type="pathway">
    <text evidence="1">Porphyrin-containing compound metabolism; siroheme biosynthesis; sirohydrochlorin from precorrin-2: step 1/1.</text>
</comment>
<name>A0A941DAH3_9MICO</name>
<dbReference type="InterPro" id="IPR028161">
    <property type="entry name" value="Met8-like"/>
</dbReference>
<evidence type="ECO:0000313" key="6">
    <source>
        <dbReference type="EMBL" id="MBR7744521.1"/>
    </source>
</evidence>
<evidence type="ECO:0000256" key="1">
    <source>
        <dbReference type="ARBA" id="ARBA00005010"/>
    </source>
</evidence>
<evidence type="ECO:0000256" key="5">
    <source>
        <dbReference type="ARBA" id="ARBA00023244"/>
    </source>
</evidence>
<dbReference type="SUPFAM" id="SSF51735">
    <property type="entry name" value="NAD(P)-binding Rossmann-fold domains"/>
    <property type="match status" value="1"/>
</dbReference>
<dbReference type="GO" id="GO:0004325">
    <property type="term" value="F:ferrochelatase activity"/>
    <property type="evidence" value="ECO:0007669"/>
    <property type="project" value="InterPro"/>
</dbReference>
<dbReference type="InterPro" id="IPR036291">
    <property type="entry name" value="NAD(P)-bd_dom_sf"/>
</dbReference>
<reference evidence="6" key="1">
    <citation type="submission" date="2021-04" db="EMBL/GenBank/DDBJ databases">
        <title>Phycicoccus avicenniae sp. nov., a novel endophytic actinomycetes isolated from branch of Avicennia mariana.</title>
        <authorList>
            <person name="Tuo L."/>
        </authorList>
    </citation>
    <scope>NUCLEOTIDE SEQUENCE</scope>
    <source>
        <strain evidence="6">BSK3Z-2</strain>
    </source>
</reference>
<dbReference type="EC" id="1.3.1.76" evidence="2"/>
<evidence type="ECO:0000313" key="7">
    <source>
        <dbReference type="Proteomes" id="UP000677016"/>
    </source>
</evidence>
<evidence type="ECO:0000256" key="2">
    <source>
        <dbReference type="ARBA" id="ARBA00012400"/>
    </source>
</evidence>
<organism evidence="6 7">
    <name type="scientific">Phycicoccus avicenniae</name>
    <dbReference type="NCBI Taxonomy" id="2828860"/>
    <lineage>
        <taxon>Bacteria</taxon>
        <taxon>Bacillati</taxon>
        <taxon>Actinomycetota</taxon>
        <taxon>Actinomycetes</taxon>
        <taxon>Micrococcales</taxon>
        <taxon>Intrasporangiaceae</taxon>
        <taxon>Phycicoccus</taxon>
    </lineage>
</organism>
<dbReference type="Gene3D" id="3.40.50.720">
    <property type="entry name" value="NAD(P)-binding Rossmann-like Domain"/>
    <property type="match status" value="1"/>
</dbReference>
<keyword evidence="7" id="KW-1185">Reference proteome</keyword>
<dbReference type="EMBL" id="JAGSNF010000021">
    <property type="protein sequence ID" value="MBR7744521.1"/>
    <property type="molecule type" value="Genomic_DNA"/>
</dbReference>
<keyword evidence="4" id="KW-0520">NAD</keyword>
<accession>A0A941DAH3</accession>
<keyword evidence="5" id="KW-0627">Porphyrin biosynthesis</keyword>
<protein>
    <recommendedName>
        <fullName evidence="2">precorrin-2 dehydrogenase</fullName>
        <ecNumber evidence="2">1.3.1.76</ecNumber>
    </recommendedName>
</protein>
<dbReference type="Pfam" id="PF13241">
    <property type="entry name" value="NAD_binding_7"/>
    <property type="match status" value="1"/>
</dbReference>
<gene>
    <name evidence="6" type="ORF">KC207_14590</name>
</gene>
<proteinExistence type="predicted"/>
<evidence type="ECO:0000256" key="3">
    <source>
        <dbReference type="ARBA" id="ARBA00023002"/>
    </source>
</evidence>
<dbReference type="GO" id="GO:0043115">
    <property type="term" value="F:precorrin-2 dehydrogenase activity"/>
    <property type="evidence" value="ECO:0007669"/>
    <property type="project" value="UniProtKB-EC"/>
</dbReference>
<keyword evidence="3" id="KW-0560">Oxidoreductase</keyword>
<dbReference type="Proteomes" id="UP000677016">
    <property type="component" value="Unassembled WGS sequence"/>
</dbReference>
<dbReference type="PANTHER" id="PTHR35330:SF1">
    <property type="entry name" value="SIROHEME BIOSYNTHESIS PROTEIN MET8"/>
    <property type="match status" value="1"/>
</dbReference>
<evidence type="ECO:0000256" key="4">
    <source>
        <dbReference type="ARBA" id="ARBA00023027"/>
    </source>
</evidence>
<dbReference type="GO" id="GO:0019354">
    <property type="term" value="P:siroheme biosynthetic process"/>
    <property type="evidence" value="ECO:0007669"/>
    <property type="project" value="InterPro"/>
</dbReference>
<dbReference type="PANTHER" id="PTHR35330">
    <property type="entry name" value="SIROHEME BIOSYNTHESIS PROTEIN MET8"/>
    <property type="match status" value="1"/>
</dbReference>
<dbReference type="RefSeq" id="WP_211604048.1">
    <property type="nucleotide sequence ID" value="NZ_JAGSNF010000021.1"/>
</dbReference>
<comment type="caution">
    <text evidence="6">The sequence shown here is derived from an EMBL/GenBank/DDBJ whole genome shotgun (WGS) entry which is preliminary data.</text>
</comment>
<sequence length="114" mass="12386">MPPTLSPPTLDRTRLLALPRPDRRAVVVGGGQVAARRAAALTRSRTPVTVYAPRLCDDVFDLLVEHLVSWEDRWPTAADLRDAWLLHAASGDPAVDARICDLAASVRTRRAGPA</sequence>